<dbReference type="EC" id="2.7.1.36" evidence="3"/>
<dbReference type="InterPro" id="IPR036554">
    <property type="entry name" value="GHMP_kinase_C_sf"/>
</dbReference>
<keyword evidence="11" id="KW-0443">Lipid metabolism</keyword>
<dbReference type="InterPro" id="IPR006204">
    <property type="entry name" value="GHMP_kinase_N_dom"/>
</dbReference>
<feature type="region of interest" description="Disordered" evidence="13">
    <location>
        <begin position="57"/>
        <end position="85"/>
    </location>
</feature>
<dbReference type="PANTHER" id="PTHR43290">
    <property type="entry name" value="MEVALONATE KINASE"/>
    <property type="match status" value="1"/>
</dbReference>
<keyword evidence="4" id="KW-0963">Cytoplasm</keyword>
<sequence length="361" mass="37196">MANPLTFTVRGPAADEPRAEGVGRAHGKAILLGEHAVVYGAPALAIPLPQLAATATATRRPDRADGTDRVSFAVTGSDGGSSTPFGSDDLRGLVSAFKERAAVTEPMSVDVLVESAVPRGAGLGSSAACARAAVLALADLFGRTLDARTVFDLVQVSETMAHGRASGIDALSTGATSPIWFRDGVARELPVAMTAAVHHDHPRWTGRGPGARRPWGFDALFVIADSGVSGRTRDAVELVRRGFEGAPERLDAFVRQVSRLTNAALYDLGRGRVDDLGARLTENHRLLREVGISTDRIDTMVDAALAAGGLGAKVSGGGLGGCIIALAADPPGAAAVAAHLRSAGATRTWVVPVGRFAIHGT</sequence>
<dbReference type="PROSITE" id="PS00627">
    <property type="entry name" value="GHMP_KINASES_ATP"/>
    <property type="match status" value="1"/>
</dbReference>
<evidence type="ECO:0000256" key="5">
    <source>
        <dbReference type="ARBA" id="ARBA00022516"/>
    </source>
</evidence>
<dbReference type="EMBL" id="BONC01000022">
    <property type="protein sequence ID" value="GIF57359.1"/>
    <property type="molecule type" value="Genomic_DNA"/>
</dbReference>
<evidence type="ECO:0000256" key="12">
    <source>
        <dbReference type="ARBA" id="ARBA00029438"/>
    </source>
</evidence>
<comment type="subcellular location">
    <subcellularLocation>
        <location evidence="1">Cytoplasm</location>
    </subcellularLocation>
</comment>
<evidence type="ECO:0000256" key="4">
    <source>
        <dbReference type="ARBA" id="ARBA00022490"/>
    </source>
</evidence>
<evidence type="ECO:0000256" key="7">
    <source>
        <dbReference type="ARBA" id="ARBA00022741"/>
    </source>
</evidence>
<dbReference type="NCBIfam" id="TIGR00549">
    <property type="entry name" value="mevalon_kin"/>
    <property type="match status" value="1"/>
</dbReference>
<dbReference type="InterPro" id="IPR006203">
    <property type="entry name" value="GHMP_knse_ATP-bd_CS"/>
</dbReference>
<protein>
    <recommendedName>
        <fullName evidence="3">mevalonate kinase</fullName>
        <ecNumber evidence="3">2.7.1.36</ecNumber>
    </recommendedName>
</protein>
<evidence type="ECO:0000313" key="16">
    <source>
        <dbReference type="EMBL" id="GIF57359.1"/>
    </source>
</evidence>
<evidence type="ECO:0000256" key="1">
    <source>
        <dbReference type="ARBA" id="ARBA00004496"/>
    </source>
</evidence>
<keyword evidence="7" id="KW-0547">Nucleotide-binding</keyword>
<dbReference type="SUPFAM" id="SSF54211">
    <property type="entry name" value="Ribosomal protein S5 domain 2-like"/>
    <property type="match status" value="1"/>
</dbReference>
<accession>A0ABQ4C3M1</accession>
<dbReference type="RefSeq" id="WP_203703512.1">
    <property type="nucleotide sequence ID" value="NZ_BAAALU010000016.1"/>
</dbReference>
<keyword evidence="6" id="KW-0808">Transferase</keyword>
<dbReference type="InterPro" id="IPR013750">
    <property type="entry name" value="GHMP_kinase_C_dom"/>
</dbReference>
<dbReference type="Gene3D" id="3.30.230.10">
    <property type="match status" value="1"/>
</dbReference>
<feature type="domain" description="GHMP kinase C-terminal" evidence="15">
    <location>
        <begin position="265"/>
        <end position="344"/>
    </location>
</feature>
<evidence type="ECO:0000256" key="2">
    <source>
        <dbReference type="ARBA" id="ARBA00006495"/>
    </source>
</evidence>
<evidence type="ECO:0000256" key="11">
    <source>
        <dbReference type="ARBA" id="ARBA00023098"/>
    </source>
</evidence>
<dbReference type="Proteomes" id="UP000624325">
    <property type="component" value="Unassembled WGS sequence"/>
</dbReference>
<dbReference type="InterPro" id="IPR006205">
    <property type="entry name" value="Mev_gal_kin"/>
</dbReference>
<evidence type="ECO:0000256" key="9">
    <source>
        <dbReference type="ARBA" id="ARBA00022840"/>
    </source>
</evidence>
<reference evidence="16 17" key="1">
    <citation type="submission" date="2021-01" db="EMBL/GenBank/DDBJ databases">
        <title>Whole genome shotgun sequence of Asanoa iriomotensis NBRC 100142.</title>
        <authorList>
            <person name="Komaki H."/>
            <person name="Tamura T."/>
        </authorList>
    </citation>
    <scope>NUCLEOTIDE SEQUENCE [LARGE SCALE GENOMIC DNA]</scope>
    <source>
        <strain evidence="16 17">NBRC 100142</strain>
    </source>
</reference>
<comment type="caution">
    <text evidence="16">The sequence shown here is derived from an EMBL/GenBank/DDBJ whole genome shotgun (WGS) entry which is preliminary data.</text>
</comment>
<keyword evidence="5" id="KW-0444">Lipid biosynthesis</keyword>
<gene>
    <name evidence="16" type="primary">mvk</name>
    <name evidence="16" type="ORF">Air01nite_34540</name>
</gene>
<comment type="pathway">
    <text evidence="12">Isoprenoid biosynthesis; isopentenyl diphosphate biosynthesis via mevalonate pathway; isopentenyl diphosphate from (R)-mevalonate: step 1/3.</text>
</comment>
<evidence type="ECO:0000313" key="17">
    <source>
        <dbReference type="Proteomes" id="UP000624325"/>
    </source>
</evidence>
<dbReference type="PANTHER" id="PTHR43290:SF2">
    <property type="entry name" value="MEVALONATE KINASE"/>
    <property type="match status" value="1"/>
</dbReference>
<feature type="domain" description="GHMP kinase N-terminal" evidence="14">
    <location>
        <begin position="95"/>
        <end position="169"/>
    </location>
</feature>
<dbReference type="Pfam" id="PF08544">
    <property type="entry name" value="GHMP_kinases_C"/>
    <property type="match status" value="1"/>
</dbReference>
<dbReference type="GO" id="GO:0016301">
    <property type="term" value="F:kinase activity"/>
    <property type="evidence" value="ECO:0007669"/>
    <property type="project" value="UniProtKB-KW"/>
</dbReference>
<dbReference type="Gene3D" id="3.30.70.890">
    <property type="entry name" value="GHMP kinase, C-terminal domain"/>
    <property type="match status" value="1"/>
</dbReference>
<dbReference type="InterPro" id="IPR014721">
    <property type="entry name" value="Ribsml_uS5_D2-typ_fold_subgr"/>
</dbReference>
<evidence type="ECO:0000259" key="14">
    <source>
        <dbReference type="Pfam" id="PF00288"/>
    </source>
</evidence>
<evidence type="ECO:0000256" key="8">
    <source>
        <dbReference type="ARBA" id="ARBA00022777"/>
    </source>
</evidence>
<name>A0ABQ4C3M1_9ACTN</name>
<evidence type="ECO:0000256" key="10">
    <source>
        <dbReference type="ARBA" id="ARBA00022842"/>
    </source>
</evidence>
<keyword evidence="9" id="KW-0067">ATP-binding</keyword>
<organism evidence="16 17">
    <name type="scientific">Asanoa iriomotensis</name>
    <dbReference type="NCBI Taxonomy" id="234613"/>
    <lineage>
        <taxon>Bacteria</taxon>
        <taxon>Bacillati</taxon>
        <taxon>Actinomycetota</taxon>
        <taxon>Actinomycetes</taxon>
        <taxon>Micromonosporales</taxon>
        <taxon>Micromonosporaceae</taxon>
        <taxon>Asanoa</taxon>
    </lineage>
</organism>
<dbReference type="PRINTS" id="PR00959">
    <property type="entry name" value="MEVGALKINASE"/>
</dbReference>
<evidence type="ECO:0000256" key="6">
    <source>
        <dbReference type="ARBA" id="ARBA00022679"/>
    </source>
</evidence>
<dbReference type="SUPFAM" id="SSF55060">
    <property type="entry name" value="GHMP Kinase, C-terminal domain"/>
    <property type="match status" value="1"/>
</dbReference>
<feature type="region of interest" description="Disordered" evidence="13">
    <location>
        <begin position="1"/>
        <end position="20"/>
    </location>
</feature>
<keyword evidence="10" id="KW-0460">Magnesium</keyword>
<proteinExistence type="inferred from homology"/>
<evidence type="ECO:0000256" key="3">
    <source>
        <dbReference type="ARBA" id="ARBA00012103"/>
    </source>
</evidence>
<keyword evidence="17" id="KW-1185">Reference proteome</keyword>
<keyword evidence="8 16" id="KW-0418">Kinase</keyword>
<comment type="similarity">
    <text evidence="2">Belongs to the GHMP kinase family. Mevalonate kinase subfamily.</text>
</comment>
<evidence type="ECO:0000256" key="13">
    <source>
        <dbReference type="SAM" id="MobiDB-lite"/>
    </source>
</evidence>
<dbReference type="InterPro" id="IPR020568">
    <property type="entry name" value="Ribosomal_Su5_D2-typ_SF"/>
</dbReference>
<feature type="compositionally biased region" description="Basic and acidic residues" evidence="13">
    <location>
        <begin position="59"/>
        <end position="68"/>
    </location>
</feature>
<dbReference type="Pfam" id="PF00288">
    <property type="entry name" value="GHMP_kinases_N"/>
    <property type="match status" value="1"/>
</dbReference>
<evidence type="ECO:0000259" key="15">
    <source>
        <dbReference type="Pfam" id="PF08544"/>
    </source>
</evidence>